<keyword evidence="3 6" id="KW-1133">Transmembrane helix</keyword>
<evidence type="ECO:0000313" key="7">
    <source>
        <dbReference type="EMBL" id="CAH0018140.1"/>
    </source>
</evidence>
<dbReference type="InterPro" id="IPR011701">
    <property type="entry name" value="MFS"/>
</dbReference>
<comment type="subcellular location">
    <subcellularLocation>
        <location evidence="1">Membrane</location>
        <topology evidence="1">Multi-pass membrane protein</topology>
    </subcellularLocation>
</comment>
<feature type="region of interest" description="Disordered" evidence="5">
    <location>
        <begin position="1"/>
        <end position="21"/>
    </location>
</feature>
<dbReference type="AlphaFoldDB" id="A0A9N9YCD2"/>
<accession>A0A9N9YCD2</accession>
<comment type="caution">
    <text evidence="7">The sequence shown here is derived from an EMBL/GenBank/DDBJ whole genome shotgun (WGS) entry which is preliminary data.</text>
</comment>
<keyword evidence="8" id="KW-1185">Reference proteome</keyword>
<dbReference type="Proteomes" id="UP000696573">
    <property type="component" value="Unassembled WGS sequence"/>
</dbReference>
<protein>
    <recommendedName>
        <fullName evidence="9">Major facilitator superfamily (MFS) profile domain-containing protein</fullName>
    </recommendedName>
</protein>
<evidence type="ECO:0000256" key="6">
    <source>
        <dbReference type="SAM" id="Phobius"/>
    </source>
</evidence>
<evidence type="ECO:0000313" key="8">
    <source>
        <dbReference type="Proteomes" id="UP000696573"/>
    </source>
</evidence>
<evidence type="ECO:0000256" key="3">
    <source>
        <dbReference type="ARBA" id="ARBA00022989"/>
    </source>
</evidence>
<proteinExistence type="predicted"/>
<dbReference type="Pfam" id="PF07690">
    <property type="entry name" value="MFS_1"/>
    <property type="match status" value="1"/>
</dbReference>
<evidence type="ECO:0000256" key="4">
    <source>
        <dbReference type="ARBA" id="ARBA00023136"/>
    </source>
</evidence>
<keyword evidence="4 6" id="KW-0472">Membrane</keyword>
<dbReference type="InterPro" id="IPR036259">
    <property type="entry name" value="MFS_trans_sf"/>
</dbReference>
<reference evidence="7" key="1">
    <citation type="submission" date="2021-10" db="EMBL/GenBank/DDBJ databases">
        <authorList>
            <person name="Piombo E."/>
        </authorList>
    </citation>
    <scope>NUCLEOTIDE SEQUENCE</scope>
</reference>
<feature type="transmembrane region" description="Helical" evidence="6">
    <location>
        <begin position="126"/>
        <end position="148"/>
    </location>
</feature>
<feature type="transmembrane region" description="Helical" evidence="6">
    <location>
        <begin position="154"/>
        <end position="180"/>
    </location>
</feature>
<feature type="transmembrane region" description="Helical" evidence="6">
    <location>
        <begin position="333"/>
        <end position="356"/>
    </location>
</feature>
<dbReference type="PANTHER" id="PTHR23507:SF1">
    <property type="entry name" value="FI18259P1-RELATED"/>
    <property type="match status" value="1"/>
</dbReference>
<dbReference type="OrthoDB" id="194139at2759"/>
<gene>
    <name evidence="7" type="ORF">CRHIZ90672A_00006524</name>
</gene>
<organism evidence="7 8">
    <name type="scientific">Clonostachys rhizophaga</name>
    <dbReference type="NCBI Taxonomy" id="160324"/>
    <lineage>
        <taxon>Eukaryota</taxon>
        <taxon>Fungi</taxon>
        <taxon>Dikarya</taxon>
        <taxon>Ascomycota</taxon>
        <taxon>Pezizomycotina</taxon>
        <taxon>Sordariomycetes</taxon>
        <taxon>Hypocreomycetidae</taxon>
        <taxon>Hypocreales</taxon>
        <taxon>Bionectriaceae</taxon>
        <taxon>Clonostachys</taxon>
    </lineage>
</organism>
<feature type="transmembrane region" description="Helical" evidence="6">
    <location>
        <begin position="192"/>
        <end position="213"/>
    </location>
</feature>
<name>A0A9N9YCD2_9HYPO</name>
<dbReference type="PANTHER" id="PTHR23507">
    <property type="entry name" value="ZGC:174356"/>
    <property type="match status" value="1"/>
</dbReference>
<dbReference type="GO" id="GO:0016020">
    <property type="term" value="C:membrane"/>
    <property type="evidence" value="ECO:0007669"/>
    <property type="project" value="UniProtKB-SubCell"/>
</dbReference>
<feature type="transmembrane region" description="Helical" evidence="6">
    <location>
        <begin position="300"/>
        <end position="327"/>
    </location>
</feature>
<evidence type="ECO:0000256" key="2">
    <source>
        <dbReference type="ARBA" id="ARBA00022692"/>
    </source>
</evidence>
<dbReference type="GO" id="GO:0022857">
    <property type="term" value="F:transmembrane transporter activity"/>
    <property type="evidence" value="ECO:0007669"/>
    <property type="project" value="InterPro"/>
</dbReference>
<dbReference type="Gene3D" id="1.20.1250.20">
    <property type="entry name" value="MFS general substrate transporter like domains"/>
    <property type="match status" value="1"/>
</dbReference>
<dbReference type="SUPFAM" id="SSF103473">
    <property type="entry name" value="MFS general substrate transporter"/>
    <property type="match status" value="1"/>
</dbReference>
<feature type="transmembrane region" description="Helical" evidence="6">
    <location>
        <begin position="219"/>
        <end position="239"/>
    </location>
</feature>
<evidence type="ECO:0000256" key="1">
    <source>
        <dbReference type="ARBA" id="ARBA00004141"/>
    </source>
</evidence>
<evidence type="ECO:0008006" key="9">
    <source>
        <dbReference type="Google" id="ProtNLM"/>
    </source>
</evidence>
<evidence type="ECO:0000256" key="5">
    <source>
        <dbReference type="SAM" id="MobiDB-lite"/>
    </source>
</evidence>
<sequence length="455" mass="49724">MDQEDAPLLSSQPSTATQAQDRRKPNAILDIWLGFSPYFKYCIGLELLCELAMMINTVPMVSILEHSLCLHHFHGEIPGPDACKTPPIQQSLAEVRGWTASFETIAAILVALPMGRLADNRGQRGVFMIIMLGILMSLTWSLFIIASAKLPIRLVWASSIFLLVGGGRYAAEMLLAAMVAKACNEETRTRGLYHFYSCFIFAELIGPPIASVAADISPWLPFIISYILLFLTFPVLVIMSKYDTAPQSPHTSHEQSMHPDVPPVRRNCLRIALSATIDQFQILKFIFSTGKMRLASTNALISEVALVNLLLFLFIMPALIRVVGIYLKPEAQILSLGILKSSLSFLCVGSLLLAFAASSPLLIASTMVYGLGFGARSALLSLVTSWIDLECTGTLYSAVFLLEQIGMLGGEPLIQNLLGIAVGLPDPWKGLPFICASVSFQPALPTSNFYLTLDH</sequence>
<keyword evidence="2 6" id="KW-0812">Transmembrane</keyword>
<dbReference type="EMBL" id="CABFNQ020000532">
    <property type="protein sequence ID" value="CAH0018140.1"/>
    <property type="molecule type" value="Genomic_DNA"/>
</dbReference>
<feature type="compositionally biased region" description="Polar residues" evidence="5">
    <location>
        <begin position="9"/>
        <end position="19"/>
    </location>
</feature>